<organism evidence="3 4">
    <name type="scientific">Candidatus Woykebacteria bacterium RIFCSPHIGHO2_02_FULL_43_16b</name>
    <dbReference type="NCBI Taxonomy" id="1802601"/>
    <lineage>
        <taxon>Bacteria</taxon>
        <taxon>Candidatus Woykeibacteriota</taxon>
    </lineage>
</organism>
<protein>
    <recommendedName>
        <fullName evidence="2">YdbS-like PH domain-containing protein</fullName>
    </recommendedName>
</protein>
<keyword evidence="1" id="KW-0472">Membrane</keyword>
<dbReference type="EMBL" id="MHCX01000015">
    <property type="protein sequence ID" value="OGY29724.1"/>
    <property type="molecule type" value="Genomic_DNA"/>
</dbReference>
<dbReference type="Proteomes" id="UP000177821">
    <property type="component" value="Unassembled WGS sequence"/>
</dbReference>
<dbReference type="PANTHER" id="PTHR37938">
    <property type="entry name" value="BLL0215 PROTEIN"/>
    <property type="match status" value="1"/>
</dbReference>
<dbReference type="AlphaFoldDB" id="A0A1G1WPV0"/>
<feature type="transmembrane region" description="Helical" evidence="1">
    <location>
        <begin position="26"/>
        <end position="48"/>
    </location>
</feature>
<evidence type="ECO:0000313" key="4">
    <source>
        <dbReference type="Proteomes" id="UP000177821"/>
    </source>
</evidence>
<reference evidence="3 4" key="1">
    <citation type="journal article" date="2016" name="Nat. Commun.">
        <title>Thousands of microbial genomes shed light on interconnected biogeochemical processes in an aquifer system.</title>
        <authorList>
            <person name="Anantharaman K."/>
            <person name="Brown C.T."/>
            <person name="Hug L.A."/>
            <person name="Sharon I."/>
            <person name="Castelle C.J."/>
            <person name="Probst A.J."/>
            <person name="Thomas B.C."/>
            <person name="Singh A."/>
            <person name="Wilkins M.J."/>
            <person name="Karaoz U."/>
            <person name="Brodie E.L."/>
            <person name="Williams K.H."/>
            <person name="Hubbard S.S."/>
            <person name="Banfield J.F."/>
        </authorList>
    </citation>
    <scope>NUCLEOTIDE SEQUENCE [LARGE SCALE GENOMIC DNA]</scope>
</reference>
<evidence type="ECO:0000259" key="2">
    <source>
        <dbReference type="Pfam" id="PF03703"/>
    </source>
</evidence>
<sequence>MANKYDKFIAPSERVIHVFGYSNTQFIFDMIVGVILIPVLLYGLLIIAKAIYRKMTLMYIVTDKRVILKKGLIGQSTVSADYSKVTDVSVEQGVLGRLVLHTGTIVLDTAGTDDSEVILEWVPNPFEAKNIIYQQLHKTPRHEPPRDIPIG</sequence>
<accession>A0A1G1WPV0</accession>
<feature type="domain" description="YdbS-like PH" evidence="2">
    <location>
        <begin position="53"/>
        <end position="130"/>
    </location>
</feature>
<comment type="caution">
    <text evidence="3">The sequence shown here is derived from an EMBL/GenBank/DDBJ whole genome shotgun (WGS) entry which is preliminary data.</text>
</comment>
<dbReference type="PANTHER" id="PTHR37938:SF1">
    <property type="entry name" value="BLL0215 PROTEIN"/>
    <property type="match status" value="1"/>
</dbReference>
<dbReference type="Pfam" id="PF03703">
    <property type="entry name" value="bPH_2"/>
    <property type="match status" value="1"/>
</dbReference>
<gene>
    <name evidence="3" type="ORF">A3J50_00360</name>
</gene>
<evidence type="ECO:0000256" key="1">
    <source>
        <dbReference type="SAM" id="Phobius"/>
    </source>
</evidence>
<name>A0A1G1WPV0_9BACT</name>
<keyword evidence="1" id="KW-1133">Transmembrane helix</keyword>
<evidence type="ECO:0000313" key="3">
    <source>
        <dbReference type="EMBL" id="OGY29724.1"/>
    </source>
</evidence>
<keyword evidence="1" id="KW-0812">Transmembrane</keyword>
<dbReference type="InterPro" id="IPR005182">
    <property type="entry name" value="YdbS-like_PH"/>
</dbReference>
<proteinExistence type="predicted"/>